<dbReference type="CDD" id="cd05121">
    <property type="entry name" value="ABC1_ADCK3-like"/>
    <property type="match status" value="1"/>
</dbReference>
<keyword evidence="2" id="KW-0812">Transmembrane</keyword>
<feature type="domain" description="Protein kinase" evidence="3">
    <location>
        <begin position="60"/>
        <end position="388"/>
    </location>
</feature>
<keyword evidence="2" id="KW-1133">Transmembrane helix</keyword>
<dbReference type="Proteomes" id="UP001596383">
    <property type="component" value="Unassembled WGS sequence"/>
</dbReference>
<keyword evidence="4" id="KW-0418">Kinase</keyword>
<dbReference type="SMART" id="SM00220">
    <property type="entry name" value="S_TKc"/>
    <property type="match status" value="1"/>
</dbReference>
<dbReference type="InterPro" id="IPR050154">
    <property type="entry name" value="UbiB_kinase"/>
</dbReference>
<keyword evidence="2" id="KW-0472">Membrane</keyword>
<comment type="caution">
    <text evidence="4">The sequence shown here is derived from an EMBL/GenBank/DDBJ whole genome shotgun (WGS) entry which is preliminary data.</text>
</comment>
<evidence type="ECO:0000256" key="2">
    <source>
        <dbReference type="SAM" id="Phobius"/>
    </source>
</evidence>
<dbReference type="SUPFAM" id="SSF56112">
    <property type="entry name" value="Protein kinase-like (PK-like)"/>
    <property type="match status" value="1"/>
</dbReference>
<dbReference type="InterPro" id="IPR011009">
    <property type="entry name" value="Kinase-like_dom_sf"/>
</dbReference>
<name>A0ABD5SVT3_9EURY</name>
<dbReference type="EMBL" id="JBHSWV010000744">
    <property type="protein sequence ID" value="MFC6769411.1"/>
    <property type="molecule type" value="Genomic_DNA"/>
</dbReference>
<organism evidence="4 5">
    <name type="scientific">Natrinema soli</name>
    <dbReference type="NCBI Taxonomy" id="1930624"/>
    <lineage>
        <taxon>Archaea</taxon>
        <taxon>Methanobacteriati</taxon>
        <taxon>Methanobacteriota</taxon>
        <taxon>Stenosarchaea group</taxon>
        <taxon>Halobacteria</taxon>
        <taxon>Halobacteriales</taxon>
        <taxon>Natrialbaceae</taxon>
        <taxon>Natrinema</taxon>
    </lineage>
</organism>
<accession>A0ABD5SVT3</accession>
<dbReference type="Gene3D" id="1.10.510.10">
    <property type="entry name" value="Transferase(Phosphotransferase) domain 1"/>
    <property type="match status" value="1"/>
</dbReference>
<dbReference type="RefSeq" id="WP_273742063.1">
    <property type="nucleotide sequence ID" value="NZ_JAQIVI010000744.1"/>
</dbReference>
<sequence length="474" mass="52779">MLDLGPTFVKIGQVLSTRPDLVPQVYAEEFVTLQDAIPAGPYREMIPALAEDIGYHSYDDFDPEPIAGGSLAQVYRATYEGEQVVVKVRRPGIKDLIETDLRIISRLTPLALLIAPDRLQFSLQNMANDFDRIILEELDFEREARMMNEIQSNFADDDNETVHIPHVYHNVSSERVLTMEYVGGTKITDVDRLKANGHDPETVAQTVADAYFTMGLEHGVYHGDPHPGNLAVDDEGRIVLYDFGMSGRFTPEMQSSVVNLYLAAVNRNVEAIIDELVSLGALDPDADRVAVGHVIELIIEDLEGSESVNWQQIIDVVIGMLHDFPFRLPPDVMLVIRVGSIGEGVLRQLDPSFDFLAAAQIFLREHGFLQRAARMKLAEARSDIEASLWALLRLPTKLERELDAQEQERTAITRGIVQNQRRETRSIGYAILATGAIVSSGLVLPVNHIYAVVGIVVAFSFVILFLHSSSLQPR</sequence>
<evidence type="ECO:0000256" key="1">
    <source>
        <dbReference type="ARBA" id="ARBA00009670"/>
    </source>
</evidence>
<feature type="transmembrane region" description="Helical" evidence="2">
    <location>
        <begin position="449"/>
        <end position="466"/>
    </location>
</feature>
<proteinExistence type="inferred from homology"/>
<evidence type="ECO:0000313" key="5">
    <source>
        <dbReference type="Proteomes" id="UP001596383"/>
    </source>
</evidence>
<keyword evidence="4" id="KW-0808">Transferase</keyword>
<dbReference type="PANTHER" id="PTHR10566">
    <property type="entry name" value="CHAPERONE-ACTIVITY OF BC1 COMPLEX CABC1 -RELATED"/>
    <property type="match status" value="1"/>
</dbReference>
<comment type="similarity">
    <text evidence="1">Belongs to the protein kinase superfamily. ADCK protein kinase family.</text>
</comment>
<protein>
    <submittedName>
        <fullName evidence="4">ABC1 kinase family protein</fullName>
    </submittedName>
</protein>
<dbReference type="InterPro" id="IPR004147">
    <property type="entry name" value="ABC1_dom"/>
</dbReference>
<evidence type="ECO:0000313" key="4">
    <source>
        <dbReference type="EMBL" id="MFC6769411.1"/>
    </source>
</evidence>
<evidence type="ECO:0000259" key="3">
    <source>
        <dbReference type="PROSITE" id="PS50011"/>
    </source>
</evidence>
<dbReference type="GO" id="GO:0016301">
    <property type="term" value="F:kinase activity"/>
    <property type="evidence" value="ECO:0007669"/>
    <property type="project" value="UniProtKB-KW"/>
</dbReference>
<dbReference type="PANTHER" id="PTHR10566:SF113">
    <property type="entry name" value="PROTEIN ACTIVITY OF BC1 COMPLEX KINASE 7, CHLOROPLASTIC"/>
    <property type="match status" value="1"/>
</dbReference>
<reference evidence="4 5" key="1">
    <citation type="journal article" date="2019" name="Int. J. Syst. Evol. Microbiol.">
        <title>The Global Catalogue of Microorganisms (GCM) 10K type strain sequencing project: providing services to taxonomists for standard genome sequencing and annotation.</title>
        <authorList>
            <consortium name="The Broad Institute Genomics Platform"/>
            <consortium name="The Broad Institute Genome Sequencing Center for Infectious Disease"/>
            <person name="Wu L."/>
            <person name="Ma J."/>
        </authorList>
    </citation>
    <scope>NUCLEOTIDE SEQUENCE [LARGE SCALE GENOMIC DNA]</scope>
    <source>
        <strain evidence="4 5">LMG 29247</strain>
    </source>
</reference>
<keyword evidence="5" id="KW-1185">Reference proteome</keyword>
<feature type="transmembrane region" description="Helical" evidence="2">
    <location>
        <begin position="426"/>
        <end position="443"/>
    </location>
</feature>
<dbReference type="AlphaFoldDB" id="A0ABD5SVT3"/>
<dbReference type="InterPro" id="IPR000719">
    <property type="entry name" value="Prot_kinase_dom"/>
</dbReference>
<dbReference type="PROSITE" id="PS50011">
    <property type="entry name" value="PROTEIN_KINASE_DOM"/>
    <property type="match status" value="1"/>
</dbReference>
<gene>
    <name evidence="4" type="ORF">ACFQE6_31580</name>
</gene>
<dbReference type="Pfam" id="PF03109">
    <property type="entry name" value="ABC1"/>
    <property type="match status" value="1"/>
</dbReference>